<feature type="chain" id="PRO_5006640644" description="FlgD Ig-like domain-containing protein" evidence="2">
    <location>
        <begin position="18"/>
        <end position="573"/>
    </location>
</feature>
<dbReference type="InterPro" id="IPR028994">
    <property type="entry name" value="Integrin_alpha_N"/>
</dbReference>
<dbReference type="InterPro" id="IPR013517">
    <property type="entry name" value="FG-GAP"/>
</dbReference>
<evidence type="ECO:0000256" key="2">
    <source>
        <dbReference type="SAM" id="SignalP"/>
    </source>
</evidence>
<keyword evidence="1 2" id="KW-0732">Signal</keyword>
<organism evidence="3 4">
    <name type="scientific">candidate division TA06 bacterium DG_78</name>
    <dbReference type="NCBI Taxonomy" id="1703772"/>
    <lineage>
        <taxon>Bacteria</taxon>
        <taxon>Bacteria division TA06</taxon>
    </lineage>
</organism>
<gene>
    <name evidence="3" type="ORF">AMJ52_00800</name>
</gene>
<accession>A0A0S7YHY1</accession>
<evidence type="ECO:0000313" key="4">
    <source>
        <dbReference type="Proteomes" id="UP000051012"/>
    </source>
</evidence>
<evidence type="ECO:0000313" key="3">
    <source>
        <dbReference type="EMBL" id="KPJ74365.1"/>
    </source>
</evidence>
<dbReference type="Pfam" id="PF13517">
    <property type="entry name" value="FG-GAP_3"/>
    <property type="match status" value="2"/>
</dbReference>
<dbReference type="Gene3D" id="2.60.40.4070">
    <property type="match status" value="1"/>
</dbReference>
<dbReference type="EMBL" id="LJNI01000006">
    <property type="protein sequence ID" value="KPJ74365.1"/>
    <property type="molecule type" value="Genomic_DNA"/>
</dbReference>
<dbReference type="SUPFAM" id="SSF69318">
    <property type="entry name" value="Integrin alpha N-terminal domain"/>
    <property type="match status" value="1"/>
</dbReference>
<protein>
    <recommendedName>
        <fullName evidence="5">FlgD Ig-like domain-containing protein</fullName>
    </recommendedName>
</protein>
<reference evidence="3 4" key="1">
    <citation type="journal article" date="2015" name="Microbiome">
        <title>Genomic resolution of linkages in carbon, nitrogen, and sulfur cycling among widespread estuary sediment bacteria.</title>
        <authorList>
            <person name="Baker B.J."/>
            <person name="Lazar C.S."/>
            <person name="Teske A.P."/>
            <person name="Dick G.J."/>
        </authorList>
    </citation>
    <scope>NUCLEOTIDE SEQUENCE [LARGE SCALE GENOMIC DNA]</scope>
    <source>
        <strain evidence="3">DG_78</strain>
    </source>
</reference>
<dbReference type="PANTHER" id="PTHR46580">
    <property type="entry name" value="SENSOR KINASE-RELATED"/>
    <property type="match status" value="1"/>
</dbReference>
<dbReference type="PATRIC" id="fig|1703772.3.peg.77"/>
<evidence type="ECO:0008006" key="5">
    <source>
        <dbReference type="Google" id="ProtNLM"/>
    </source>
</evidence>
<proteinExistence type="predicted"/>
<feature type="signal peptide" evidence="2">
    <location>
        <begin position="1"/>
        <end position="17"/>
    </location>
</feature>
<comment type="caution">
    <text evidence="3">The sequence shown here is derived from an EMBL/GenBank/DDBJ whole genome shotgun (WGS) entry which is preliminary data.</text>
</comment>
<dbReference type="Gene3D" id="2.130.10.130">
    <property type="entry name" value="Integrin alpha, N-terminal"/>
    <property type="match status" value="2"/>
</dbReference>
<dbReference type="Proteomes" id="UP000051012">
    <property type="component" value="Unassembled WGS sequence"/>
</dbReference>
<dbReference type="PANTHER" id="PTHR46580:SF4">
    <property type="entry name" value="ATP_GTP-BINDING PROTEIN"/>
    <property type="match status" value="1"/>
</dbReference>
<sequence>MKIIVVVSICFIGLSFAGVPLSDTPSWTSIDNDYSTGGALYDVTMDGWIDYCTGNGNDMASNKNAVYINQNGSLETTASWRSDESGYFSHIYVGDVDNDSFPDMAVAFLGFGSPNVGPTSIYRNEGNGLNTTAWWTSSDVYNSFDCAFGDVDLDGDLDLAVAAGDAYSAFQSPTRVYKNNSGVMETTPSWTSVDSSPGNACRWIDIDNDGYLDLIVGYRHKIALFKNIGGALEDSASWSTSEPGWILRIAVGDYNNDGFKDVAIACNGQLPPSDSSRIEVYTNQSGVLQTPPAFMMLKSTNFCSCVEWGDVNNDGWIDLAAGGWWEPVVVFENNAGTLDTIPTWSWNGGGNLVCETVMWGDVRNCALVAVSDYKSGDGAMKLFYFDHHPIQTFHEVLVNDTLVPPADFAYDPLTGWISFKDAPSTGSDNIEIKYTYSPYPDLGVTNWMSDIGNYLFHNTAAMIAEDDTKQPTLPGVSLLISPNPFSLKTQIALSTEYSVSFLPGVASVSSLKIYDVTGRLVKDFTRLTPNALRPTLVIWDGSDNGGRKLPNGIYLVEFNDGSTKVCDKAVITR</sequence>
<evidence type="ECO:0000256" key="1">
    <source>
        <dbReference type="ARBA" id="ARBA00022729"/>
    </source>
</evidence>
<name>A0A0S7YHY1_UNCT6</name>
<dbReference type="AlphaFoldDB" id="A0A0S7YHY1"/>